<feature type="region of interest" description="Disordered" evidence="1">
    <location>
        <begin position="1"/>
        <end position="46"/>
    </location>
</feature>
<dbReference type="Proteomes" id="UP000051380">
    <property type="component" value="Unassembled WGS sequence"/>
</dbReference>
<comment type="caution">
    <text evidence="2">The sequence shown here is derived from an EMBL/GenBank/DDBJ whole genome shotgun (WGS) entry which is preliminary data.</text>
</comment>
<proteinExistence type="predicted"/>
<name>A0A0R3BN76_9BRAD</name>
<evidence type="ECO:0000313" key="3">
    <source>
        <dbReference type="Proteomes" id="UP000051380"/>
    </source>
</evidence>
<gene>
    <name evidence="2" type="ORF">AOQ72_03905</name>
</gene>
<dbReference type="RefSeq" id="WP_057030367.1">
    <property type="nucleotide sequence ID" value="NZ_LJYF01000051.1"/>
</dbReference>
<sequence length="97" mass="10681">MDAHKFDISAPDDQRTPLSSDWMRHAGADPAGLARDPGRKPPPNVSRAAFDYIHEMMSGVSTRRKLSPLTAEKYVQMLYGVISGNAGSRSKPVMIMH</sequence>
<organism evidence="2 3">
    <name type="scientific">Bradyrhizobium yuanmingense</name>
    <dbReference type="NCBI Taxonomy" id="108015"/>
    <lineage>
        <taxon>Bacteria</taxon>
        <taxon>Pseudomonadati</taxon>
        <taxon>Pseudomonadota</taxon>
        <taxon>Alphaproteobacteria</taxon>
        <taxon>Hyphomicrobiales</taxon>
        <taxon>Nitrobacteraceae</taxon>
        <taxon>Bradyrhizobium</taxon>
    </lineage>
</organism>
<accession>A0A0R3BN76</accession>
<feature type="compositionally biased region" description="Basic and acidic residues" evidence="1">
    <location>
        <begin position="1"/>
        <end position="15"/>
    </location>
</feature>
<evidence type="ECO:0000313" key="2">
    <source>
        <dbReference type="EMBL" id="KRP85804.1"/>
    </source>
</evidence>
<evidence type="ECO:0000256" key="1">
    <source>
        <dbReference type="SAM" id="MobiDB-lite"/>
    </source>
</evidence>
<dbReference type="AlphaFoldDB" id="A0A0R3BN76"/>
<dbReference type="EMBL" id="LJYF01000051">
    <property type="protein sequence ID" value="KRP85804.1"/>
    <property type="molecule type" value="Genomic_DNA"/>
</dbReference>
<protein>
    <submittedName>
        <fullName evidence="2">Uncharacterized protein</fullName>
    </submittedName>
</protein>
<reference evidence="2 3" key="1">
    <citation type="submission" date="2015-09" db="EMBL/GenBank/DDBJ databases">
        <title>Draft Genome Sequence of the Strain BR 3267 (Bradyrhizobium yuanmingense) recommended as inoculant for cowpea in Brazil.</title>
        <authorList>
            <person name="Simoes-Araujo J.L."/>
            <person name="Zilli J.E."/>
        </authorList>
    </citation>
    <scope>NUCLEOTIDE SEQUENCE [LARGE SCALE GENOMIC DNA]</scope>
    <source>
        <strain evidence="2 3">BR3267</strain>
    </source>
</reference>
<dbReference type="OrthoDB" id="8248052at2"/>